<feature type="compositionally biased region" description="Low complexity" evidence="1">
    <location>
        <begin position="93"/>
        <end position="104"/>
    </location>
</feature>
<feature type="region of interest" description="Disordered" evidence="1">
    <location>
        <begin position="93"/>
        <end position="113"/>
    </location>
</feature>
<organism evidence="2 3">
    <name type="scientific">Tribolium castaneum</name>
    <name type="common">Red flour beetle</name>
    <dbReference type="NCBI Taxonomy" id="7070"/>
    <lineage>
        <taxon>Eukaryota</taxon>
        <taxon>Metazoa</taxon>
        <taxon>Ecdysozoa</taxon>
        <taxon>Arthropoda</taxon>
        <taxon>Hexapoda</taxon>
        <taxon>Insecta</taxon>
        <taxon>Pterygota</taxon>
        <taxon>Neoptera</taxon>
        <taxon>Endopterygota</taxon>
        <taxon>Coleoptera</taxon>
        <taxon>Polyphaga</taxon>
        <taxon>Cucujiformia</taxon>
        <taxon>Tenebrionidae</taxon>
        <taxon>Tenebrionidae incertae sedis</taxon>
        <taxon>Tribolium</taxon>
    </lineage>
</organism>
<name>A0A139WHL8_TRICA</name>
<reference evidence="2 3" key="2">
    <citation type="journal article" date="2010" name="Nucleic Acids Res.">
        <title>BeetleBase in 2010: revisions to provide comprehensive genomic information for Tribolium castaneum.</title>
        <authorList>
            <person name="Kim H.S."/>
            <person name="Murphy T."/>
            <person name="Xia J."/>
            <person name="Caragea D."/>
            <person name="Park Y."/>
            <person name="Beeman R.W."/>
            <person name="Lorenzen M.D."/>
            <person name="Butcher S."/>
            <person name="Manak J.R."/>
            <person name="Brown S.J."/>
        </authorList>
    </citation>
    <scope>GENOME REANNOTATION</scope>
    <source>
        <strain evidence="2 3">Georgia GA2</strain>
    </source>
</reference>
<dbReference type="EMBL" id="KQ971343">
    <property type="protein sequence ID" value="KYB27452.1"/>
    <property type="molecule type" value="Genomic_DNA"/>
</dbReference>
<proteinExistence type="predicted"/>
<evidence type="ECO:0000313" key="2">
    <source>
        <dbReference type="EMBL" id="KYB27452.1"/>
    </source>
</evidence>
<protein>
    <submittedName>
        <fullName evidence="2">Uncharacterized protein</fullName>
    </submittedName>
</protein>
<sequence>MCSRCSRCCRNSVDDEDVPSSETCSDEEWNADGKSGRGASGNDSERPEKIRKHRTERRKNPIVYSSRVLTNRLRAGAVQATTRSLSTYLPFSRSMAASRRPSPSNLARRSHQNSRAYSSRVLVKFVECE</sequence>
<evidence type="ECO:0000256" key="1">
    <source>
        <dbReference type="SAM" id="MobiDB-lite"/>
    </source>
</evidence>
<evidence type="ECO:0000313" key="3">
    <source>
        <dbReference type="Proteomes" id="UP000007266"/>
    </source>
</evidence>
<gene>
    <name evidence="2" type="primary">AUGUSTUS-3.0.2_13022</name>
    <name evidence="2" type="ORF">TcasGA2_TC013022</name>
</gene>
<accession>A0A139WHL8</accession>
<feature type="compositionally biased region" description="Acidic residues" evidence="1">
    <location>
        <begin position="14"/>
        <end position="30"/>
    </location>
</feature>
<feature type="region of interest" description="Disordered" evidence="1">
    <location>
        <begin position="11"/>
        <end position="61"/>
    </location>
</feature>
<reference evidence="2 3" key="1">
    <citation type="journal article" date="2008" name="Nature">
        <title>The genome of the model beetle and pest Tribolium castaneum.</title>
        <authorList>
            <consortium name="Tribolium Genome Sequencing Consortium"/>
            <person name="Richards S."/>
            <person name="Gibbs R.A."/>
            <person name="Weinstock G.M."/>
            <person name="Brown S.J."/>
            <person name="Denell R."/>
            <person name="Beeman R.W."/>
            <person name="Gibbs R."/>
            <person name="Beeman R.W."/>
            <person name="Brown S.J."/>
            <person name="Bucher G."/>
            <person name="Friedrich M."/>
            <person name="Grimmelikhuijzen C.J."/>
            <person name="Klingler M."/>
            <person name="Lorenzen M."/>
            <person name="Richards S."/>
            <person name="Roth S."/>
            <person name="Schroder R."/>
            <person name="Tautz D."/>
            <person name="Zdobnov E.M."/>
            <person name="Muzny D."/>
            <person name="Gibbs R.A."/>
            <person name="Weinstock G.M."/>
            <person name="Attaway T."/>
            <person name="Bell S."/>
            <person name="Buhay C.J."/>
            <person name="Chandrabose M.N."/>
            <person name="Chavez D."/>
            <person name="Clerk-Blankenburg K.P."/>
            <person name="Cree A."/>
            <person name="Dao M."/>
            <person name="Davis C."/>
            <person name="Chacko J."/>
            <person name="Dinh H."/>
            <person name="Dugan-Rocha S."/>
            <person name="Fowler G."/>
            <person name="Garner T.T."/>
            <person name="Garnes J."/>
            <person name="Gnirke A."/>
            <person name="Hawes A."/>
            <person name="Hernandez J."/>
            <person name="Hines S."/>
            <person name="Holder M."/>
            <person name="Hume J."/>
            <person name="Jhangiani S.N."/>
            <person name="Joshi V."/>
            <person name="Khan Z.M."/>
            <person name="Jackson L."/>
            <person name="Kovar C."/>
            <person name="Kowis A."/>
            <person name="Lee S."/>
            <person name="Lewis L.R."/>
            <person name="Margolis J."/>
            <person name="Morgan M."/>
            <person name="Nazareth L.V."/>
            <person name="Nguyen N."/>
            <person name="Okwuonu G."/>
            <person name="Parker D."/>
            <person name="Richards S."/>
            <person name="Ruiz S.J."/>
            <person name="Santibanez J."/>
            <person name="Savard J."/>
            <person name="Scherer S.E."/>
            <person name="Schneider B."/>
            <person name="Sodergren E."/>
            <person name="Tautz D."/>
            <person name="Vattahil S."/>
            <person name="Villasana D."/>
            <person name="White C.S."/>
            <person name="Wright R."/>
            <person name="Park Y."/>
            <person name="Beeman R.W."/>
            <person name="Lord J."/>
            <person name="Oppert B."/>
            <person name="Lorenzen M."/>
            <person name="Brown S."/>
            <person name="Wang L."/>
            <person name="Savard J."/>
            <person name="Tautz D."/>
            <person name="Richards S."/>
            <person name="Weinstock G."/>
            <person name="Gibbs R.A."/>
            <person name="Liu Y."/>
            <person name="Worley K."/>
            <person name="Weinstock G."/>
            <person name="Elsik C.G."/>
            <person name="Reese J.T."/>
            <person name="Elhaik E."/>
            <person name="Landan G."/>
            <person name="Graur D."/>
            <person name="Arensburger P."/>
            <person name="Atkinson P."/>
            <person name="Beeman R.W."/>
            <person name="Beidler J."/>
            <person name="Brown S.J."/>
            <person name="Demuth J.P."/>
            <person name="Drury D.W."/>
            <person name="Du Y.Z."/>
            <person name="Fujiwara H."/>
            <person name="Lorenzen M."/>
            <person name="Maselli V."/>
            <person name="Osanai M."/>
            <person name="Park Y."/>
            <person name="Robertson H.M."/>
            <person name="Tu Z."/>
            <person name="Wang J.J."/>
            <person name="Wang S."/>
            <person name="Richards S."/>
            <person name="Song H."/>
            <person name="Zhang L."/>
            <person name="Sodergren E."/>
            <person name="Werner D."/>
            <person name="Stanke M."/>
            <person name="Morgenstern B."/>
            <person name="Solovyev V."/>
            <person name="Kosarev P."/>
            <person name="Brown G."/>
            <person name="Chen H.C."/>
            <person name="Ermolaeva O."/>
            <person name="Hlavina W."/>
            <person name="Kapustin Y."/>
            <person name="Kiryutin B."/>
            <person name="Kitts P."/>
            <person name="Maglott D."/>
            <person name="Pruitt K."/>
            <person name="Sapojnikov V."/>
            <person name="Souvorov A."/>
            <person name="Mackey A.J."/>
            <person name="Waterhouse R.M."/>
            <person name="Wyder S."/>
            <person name="Zdobnov E.M."/>
            <person name="Zdobnov E.M."/>
            <person name="Wyder S."/>
            <person name="Kriventseva E.V."/>
            <person name="Kadowaki T."/>
            <person name="Bork P."/>
            <person name="Aranda M."/>
            <person name="Bao R."/>
            <person name="Beermann A."/>
            <person name="Berns N."/>
            <person name="Bolognesi R."/>
            <person name="Bonneton F."/>
            <person name="Bopp D."/>
            <person name="Brown S.J."/>
            <person name="Bucher G."/>
            <person name="Butts T."/>
            <person name="Chaumot A."/>
            <person name="Denell R.E."/>
            <person name="Ferrier D.E."/>
            <person name="Friedrich M."/>
            <person name="Gordon C.M."/>
            <person name="Jindra M."/>
            <person name="Klingler M."/>
            <person name="Lan Q."/>
            <person name="Lattorff H.M."/>
            <person name="Laudet V."/>
            <person name="von Levetsow C."/>
            <person name="Liu Z."/>
            <person name="Lutz R."/>
            <person name="Lynch J.A."/>
            <person name="da Fonseca R.N."/>
            <person name="Posnien N."/>
            <person name="Reuter R."/>
            <person name="Roth S."/>
            <person name="Savard J."/>
            <person name="Schinko J.B."/>
            <person name="Schmitt C."/>
            <person name="Schoppmeier M."/>
            <person name="Schroder R."/>
            <person name="Shippy T.D."/>
            <person name="Simonnet F."/>
            <person name="Marques-Souza H."/>
            <person name="Tautz D."/>
            <person name="Tomoyasu Y."/>
            <person name="Trauner J."/>
            <person name="Van der Zee M."/>
            <person name="Vervoort M."/>
            <person name="Wittkopp N."/>
            <person name="Wimmer E.A."/>
            <person name="Yang X."/>
            <person name="Jones A.K."/>
            <person name="Sattelle D.B."/>
            <person name="Ebert P.R."/>
            <person name="Nelson D."/>
            <person name="Scott J.G."/>
            <person name="Beeman R.W."/>
            <person name="Muthukrishnan S."/>
            <person name="Kramer K.J."/>
            <person name="Arakane Y."/>
            <person name="Beeman R.W."/>
            <person name="Zhu Q."/>
            <person name="Hogenkamp D."/>
            <person name="Dixit R."/>
            <person name="Oppert B."/>
            <person name="Jiang H."/>
            <person name="Zou Z."/>
            <person name="Marshall J."/>
            <person name="Elpidina E."/>
            <person name="Vinokurov K."/>
            <person name="Oppert C."/>
            <person name="Zou Z."/>
            <person name="Evans J."/>
            <person name="Lu Z."/>
            <person name="Zhao P."/>
            <person name="Sumathipala N."/>
            <person name="Altincicek B."/>
            <person name="Vilcinskas A."/>
            <person name="Williams M."/>
            <person name="Hultmark D."/>
            <person name="Hetru C."/>
            <person name="Jiang H."/>
            <person name="Grimmelikhuijzen C.J."/>
            <person name="Hauser F."/>
            <person name="Cazzamali G."/>
            <person name="Williamson M."/>
            <person name="Park Y."/>
            <person name="Li B."/>
            <person name="Tanaka Y."/>
            <person name="Predel R."/>
            <person name="Neupert S."/>
            <person name="Schachtner J."/>
            <person name="Verleyen P."/>
            <person name="Raible F."/>
            <person name="Bork P."/>
            <person name="Friedrich M."/>
            <person name="Walden K.K."/>
            <person name="Robertson H.M."/>
            <person name="Angeli S."/>
            <person name="Foret S."/>
            <person name="Bucher G."/>
            <person name="Schuetz S."/>
            <person name="Maleszka R."/>
            <person name="Wimmer E.A."/>
            <person name="Beeman R.W."/>
            <person name="Lorenzen M."/>
            <person name="Tomoyasu Y."/>
            <person name="Miller S.C."/>
            <person name="Grossmann D."/>
            <person name="Bucher G."/>
        </authorList>
    </citation>
    <scope>NUCLEOTIDE SEQUENCE [LARGE SCALE GENOMIC DNA]</scope>
    <source>
        <strain evidence="2 3">Georgia GA2</strain>
    </source>
</reference>
<keyword evidence="3" id="KW-1185">Reference proteome</keyword>
<dbReference type="Proteomes" id="UP000007266">
    <property type="component" value="Linkage group 5"/>
</dbReference>
<dbReference type="AlphaFoldDB" id="A0A139WHL8"/>